<protein>
    <recommendedName>
        <fullName evidence="9 10">A-type ATP synthase subunit I</fullName>
    </recommendedName>
</protein>
<feature type="transmembrane region" description="Helical" evidence="10">
    <location>
        <begin position="29"/>
        <end position="60"/>
    </location>
</feature>
<evidence type="ECO:0000256" key="6">
    <source>
        <dbReference type="ARBA" id="ARBA00023065"/>
    </source>
</evidence>
<comment type="caution">
    <text evidence="10">Lacks conserved residue(s) required for the propagation of feature annotation.</text>
</comment>
<dbReference type="EMBL" id="JAQLUK010000323">
    <property type="protein sequence ID" value="MDB2294685.1"/>
    <property type="molecule type" value="Genomic_DNA"/>
</dbReference>
<sequence length="146" mass="16001">QDNGSAAGPFELLVQAFGRPKYSEFDPTLLVFLTFPAMFGFMIGDVGYGVLYAAIGFFMYSRFDGAFRELGSVAMLAGGFTILFGIYFGIDLFGYHAYQLLPGDVHWPVAGKGLSPAYLDWGLSFLFVSVLFVIVHLNIGHVLSFV</sequence>
<feature type="non-terminal residue" evidence="11">
    <location>
        <position position="146"/>
    </location>
</feature>
<evidence type="ECO:0000256" key="1">
    <source>
        <dbReference type="ARBA" id="ARBA00004141"/>
    </source>
</evidence>
<evidence type="ECO:0000313" key="11">
    <source>
        <dbReference type="EMBL" id="MDB2294685.1"/>
    </source>
</evidence>
<dbReference type="PANTHER" id="PTHR11629">
    <property type="entry name" value="VACUOLAR PROTON ATPASES"/>
    <property type="match status" value="1"/>
</dbReference>
<gene>
    <name evidence="11" type="ORF">PM085_21070</name>
</gene>
<evidence type="ECO:0000313" key="12">
    <source>
        <dbReference type="Proteomes" id="UP001210528"/>
    </source>
</evidence>
<evidence type="ECO:0000256" key="2">
    <source>
        <dbReference type="ARBA" id="ARBA00009904"/>
    </source>
</evidence>
<keyword evidence="3 10" id="KW-0813">Transport</keyword>
<evidence type="ECO:0000256" key="5">
    <source>
        <dbReference type="ARBA" id="ARBA00022989"/>
    </source>
</evidence>
<organism evidence="11 12">
    <name type="scientific">Halorubrum ezzemoulense</name>
    <name type="common">Halorubrum chaoviator</name>
    <dbReference type="NCBI Taxonomy" id="337243"/>
    <lineage>
        <taxon>Archaea</taxon>
        <taxon>Methanobacteriati</taxon>
        <taxon>Methanobacteriota</taxon>
        <taxon>Stenosarchaea group</taxon>
        <taxon>Halobacteria</taxon>
        <taxon>Halobacteriales</taxon>
        <taxon>Haloferacaceae</taxon>
        <taxon>Halorubrum</taxon>
    </lineage>
</organism>
<comment type="caution">
    <text evidence="11">The sequence shown here is derived from an EMBL/GenBank/DDBJ whole genome shotgun (WGS) entry which is preliminary data.</text>
</comment>
<proteinExistence type="inferred from homology"/>
<comment type="subcellular location">
    <subcellularLocation>
        <location evidence="1">Membrane</location>
        <topology evidence="1">Multi-pass membrane protein</topology>
    </subcellularLocation>
</comment>
<feature type="transmembrane region" description="Helical" evidence="10">
    <location>
        <begin position="118"/>
        <end position="139"/>
    </location>
</feature>
<dbReference type="Proteomes" id="UP001210528">
    <property type="component" value="Unassembled WGS sequence"/>
</dbReference>
<keyword evidence="4 10" id="KW-0812">Transmembrane</keyword>
<keyword evidence="12" id="KW-1185">Reference proteome</keyword>
<accession>A0ABT4ZB26</accession>
<evidence type="ECO:0000256" key="7">
    <source>
        <dbReference type="ARBA" id="ARBA00023136"/>
    </source>
</evidence>
<dbReference type="RefSeq" id="WP_271971030.1">
    <property type="nucleotide sequence ID" value="NZ_JAQLUK010000323.1"/>
</dbReference>
<keyword evidence="6 10" id="KW-0406">Ion transport</keyword>
<dbReference type="Pfam" id="PF01496">
    <property type="entry name" value="V_ATPase_I"/>
    <property type="match status" value="1"/>
</dbReference>
<dbReference type="PANTHER" id="PTHR11629:SF63">
    <property type="entry name" value="V-TYPE PROTON ATPASE SUBUNIT A"/>
    <property type="match status" value="1"/>
</dbReference>
<name>A0ABT4ZB26_HALEZ</name>
<evidence type="ECO:0000256" key="10">
    <source>
        <dbReference type="RuleBase" id="RU361189"/>
    </source>
</evidence>
<reference evidence="11 12" key="1">
    <citation type="submission" date="2023-01" db="EMBL/GenBank/DDBJ databases">
        <title>Halorubrum ezzemoulense from Santa Pola, Spain.</title>
        <authorList>
            <person name="Feng Y."/>
            <person name="Louyakis A.S."/>
            <person name="Gogarten J.P."/>
        </authorList>
    </citation>
    <scope>NUCLEOTIDE SEQUENCE [LARGE SCALE GENOMIC DNA]</scope>
    <source>
        <strain evidence="11 12">AMM015</strain>
    </source>
</reference>
<comment type="similarity">
    <text evidence="2 10">Belongs to the V-ATPase 116 kDa subunit family.</text>
</comment>
<keyword evidence="5 10" id="KW-1133">Transmembrane helix</keyword>
<dbReference type="InterPro" id="IPR002490">
    <property type="entry name" value="V-ATPase_116kDa_su"/>
</dbReference>
<keyword evidence="7 10" id="KW-0472">Membrane</keyword>
<feature type="transmembrane region" description="Helical" evidence="10">
    <location>
        <begin position="72"/>
        <end position="98"/>
    </location>
</feature>
<evidence type="ECO:0000256" key="3">
    <source>
        <dbReference type="ARBA" id="ARBA00022448"/>
    </source>
</evidence>
<feature type="non-terminal residue" evidence="11">
    <location>
        <position position="1"/>
    </location>
</feature>
<comment type="function">
    <text evidence="8">Component of the A-type ATP synthase that produces ATP from ADP in the presence of a proton gradient across the membrane.</text>
</comment>
<evidence type="ECO:0000256" key="4">
    <source>
        <dbReference type="ARBA" id="ARBA00022692"/>
    </source>
</evidence>
<evidence type="ECO:0000256" key="8">
    <source>
        <dbReference type="ARBA" id="ARBA00059506"/>
    </source>
</evidence>
<evidence type="ECO:0000256" key="9">
    <source>
        <dbReference type="ARBA" id="ARBA00068671"/>
    </source>
</evidence>